<dbReference type="RefSeq" id="WP_058520815.1">
    <property type="nucleotide sequence ID" value="NZ_CAAAIP010000001.1"/>
</dbReference>
<reference evidence="4 5" key="1">
    <citation type="submission" date="2015-11" db="EMBL/GenBank/DDBJ databases">
        <title>Genomic analysis of 38 Legionella species identifies large and diverse effector repertoires.</title>
        <authorList>
            <person name="Burstein D."/>
            <person name="Amaro F."/>
            <person name="Zusman T."/>
            <person name="Lifshitz Z."/>
            <person name="Cohen O."/>
            <person name="Gilbert J.A."/>
            <person name="Pupko T."/>
            <person name="Shuman H.A."/>
            <person name="Segal G."/>
        </authorList>
    </citation>
    <scope>NUCLEOTIDE SEQUENCE [LARGE SCALE GENOMIC DNA]</scope>
    <source>
        <strain evidence="4 5">ATCC 49180</strain>
    </source>
</reference>
<accession>A0A0W0ZXZ1</accession>
<dbReference type="OrthoDB" id="9792500at2"/>
<evidence type="ECO:0000313" key="4">
    <source>
        <dbReference type="EMBL" id="KTD73817.1"/>
    </source>
</evidence>
<dbReference type="InterPro" id="IPR006015">
    <property type="entry name" value="Universal_stress_UspA"/>
</dbReference>
<dbReference type="PATRIC" id="fig|40335.7.peg.1766"/>
<organism evidence="4 5">
    <name type="scientific">Legionella tucsonensis</name>
    <dbReference type="NCBI Taxonomy" id="40335"/>
    <lineage>
        <taxon>Bacteria</taxon>
        <taxon>Pseudomonadati</taxon>
        <taxon>Pseudomonadota</taxon>
        <taxon>Gammaproteobacteria</taxon>
        <taxon>Legionellales</taxon>
        <taxon>Legionellaceae</taxon>
        <taxon>Legionella</taxon>
    </lineage>
</organism>
<dbReference type="AlphaFoldDB" id="A0A0W0ZXZ1"/>
<evidence type="ECO:0000256" key="1">
    <source>
        <dbReference type="ARBA" id="ARBA00008791"/>
    </source>
</evidence>
<dbReference type="PANTHER" id="PTHR46268">
    <property type="entry name" value="STRESS RESPONSE PROTEIN NHAX"/>
    <property type="match status" value="1"/>
</dbReference>
<evidence type="ECO:0000256" key="2">
    <source>
        <dbReference type="PIRNR" id="PIRNR006276"/>
    </source>
</evidence>
<dbReference type="Pfam" id="PF00582">
    <property type="entry name" value="Usp"/>
    <property type="match status" value="1"/>
</dbReference>
<comment type="subcellular location">
    <subcellularLocation>
        <location evidence="2">Cytoplasm</location>
    </subcellularLocation>
</comment>
<gene>
    <name evidence="4" type="ORF">Ltuc_1664</name>
</gene>
<dbReference type="PIRSF" id="PIRSF006276">
    <property type="entry name" value="UspA"/>
    <property type="match status" value="1"/>
</dbReference>
<dbReference type="CDD" id="cd00293">
    <property type="entry name" value="USP-like"/>
    <property type="match status" value="1"/>
</dbReference>
<keyword evidence="2" id="KW-0963">Cytoplasm</keyword>
<evidence type="ECO:0000259" key="3">
    <source>
        <dbReference type="Pfam" id="PF00582"/>
    </source>
</evidence>
<dbReference type="GO" id="GO:0005737">
    <property type="term" value="C:cytoplasm"/>
    <property type="evidence" value="ECO:0007669"/>
    <property type="project" value="UniProtKB-SubCell"/>
</dbReference>
<dbReference type="Gene3D" id="3.40.50.620">
    <property type="entry name" value="HUPs"/>
    <property type="match status" value="1"/>
</dbReference>
<dbReference type="EMBL" id="LNZA01000001">
    <property type="protein sequence ID" value="KTD73817.1"/>
    <property type="molecule type" value="Genomic_DNA"/>
</dbReference>
<feature type="domain" description="UspA" evidence="3">
    <location>
        <begin position="3"/>
        <end position="147"/>
    </location>
</feature>
<dbReference type="PRINTS" id="PR01438">
    <property type="entry name" value="UNVRSLSTRESS"/>
</dbReference>
<keyword evidence="5" id="KW-1185">Reference proteome</keyword>
<dbReference type="SUPFAM" id="SSF52402">
    <property type="entry name" value="Adenine nucleotide alpha hydrolases-like"/>
    <property type="match status" value="1"/>
</dbReference>
<dbReference type="InterPro" id="IPR006016">
    <property type="entry name" value="UspA"/>
</dbReference>
<comment type="similarity">
    <text evidence="1 2">Belongs to the universal stress protein A family.</text>
</comment>
<dbReference type="InterPro" id="IPR014729">
    <property type="entry name" value="Rossmann-like_a/b/a_fold"/>
</dbReference>
<sequence>MIYKHILVAVDKSNASNLALQEAVRLANDQNAKLRIIYIVEEVVVNSAEKRVSFDTLWNVYKEDGQDFLNVINERLKSSNIKYETFLIELPLSEGDLADKVMAEAQSWPADILVLGTHGRHGVKRFFIGSVAESVVRIATLPVLLIRG</sequence>
<dbReference type="Proteomes" id="UP000054693">
    <property type="component" value="Unassembled WGS sequence"/>
</dbReference>
<evidence type="ECO:0000313" key="5">
    <source>
        <dbReference type="Proteomes" id="UP000054693"/>
    </source>
</evidence>
<dbReference type="PANTHER" id="PTHR46268:SF6">
    <property type="entry name" value="UNIVERSAL STRESS PROTEIN UP12"/>
    <property type="match status" value="1"/>
</dbReference>
<proteinExistence type="inferred from homology"/>
<name>A0A0W0ZXZ1_9GAMM</name>
<comment type="caution">
    <text evidence="4">The sequence shown here is derived from an EMBL/GenBank/DDBJ whole genome shotgun (WGS) entry which is preliminary data.</text>
</comment>
<protein>
    <recommendedName>
        <fullName evidence="2">Universal stress protein</fullName>
    </recommendedName>
</protein>